<dbReference type="PANTHER" id="PTHR47618">
    <property type="entry name" value="BIFUNCTIONAL OLIGORIBONUCLEASE AND PAP PHOSPHATASE NRNA"/>
    <property type="match status" value="1"/>
</dbReference>
<keyword evidence="3 8" id="KW-0812">Transmembrane</keyword>
<feature type="transmembrane region" description="Helical" evidence="8">
    <location>
        <begin position="26"/>
        <end position="45"/>
    </location>
</feature>
<name>A0AB73ABH1_ENTFC</name>
<evidence type="ECO:0000256" key="8">
    <source>
        <dbReference type="SAM" id="Phobius"/>
    </source>
</evidence>
<dbReference type="GO" id="GO:0046872">
    <property type="term" value="F:metal ion binding"/>
    <property type="evidence" value="ECO:0007669"/>
    <property type="project" value="UniProtKB-KW"/>
</dbReference>
<evidence type="ECO:0000256" key="6">
    <source>
        <dbReference type="PIRNR" id="PIRNR026583"/>
    </source>
</evidence>
<comment type="caution">
    <text evidence="10">The sequence shown here is derived from an EMBL/GenBank/DDBJ whole genome shotgun (WGS) entry which is preliminary data.</text>
</comment>
<evidence type="ECO:0000313" key="10">
    <source>
        <dbReference type="EMBL" id="EPI14471.1"/>
    </source>
</evidence>
<dbReference type="InterPro" id="IPR049553">
    <property type="entry name" value="GdpP-like_PAS"/>
</dbReference>
<comment type="cofactor">
    <cofactor evidence="7">
        <name>Mn(2+)</name>
        <dbReference type="ChEBI" id="CHEBI:29035"/>
    </cofactor>
    <text evidence="7">For phosphodiesterase activity, probably binds 2 Mn(2+) per subunit.</text>
</comment>
<keyword evidence="5 6" id="KW-0472">Membrane</keyword>
<dbReference type="PIRSF" id="PIRSF026583">
    <property type="entry name" value="YybT"/>
    <property type="match status" value="1"/>
</dbReference>
<evidence type="ECO:0000256" key="1">
    <source>
        <dbReference type="ARBA" id="ARBA00004651"/>
    </source>
</evidence>
<dbReference type="Pfam" id="PF01368">
    <property type="entry name" value="DHH"/>
    <property type="match status" value="1"/>
</dbReference>
<dbReference type="Pfam" id="PF24898">
    <property type="entry name" value="GGDEF_GdpP"/>
    <property type="match status" value="1"/>
</dbReference>
<feature type="binding site" evidence="7">
    <location>
        <position position="436"/>
    </location>
    <ligand>
        <name>Mn(2+)</name>
        <dbReference type="ChEBI" id="CHEBI:29035"/>
        <label>2</label>
    </ligand>
</feature>
<dbReference type="InterPro" id="IPR038763">
    <property type="entry name" value="DHH_sf"/>
</dbReference>
<evidence type="ECO:0000256" key="2">
    <source>
        <dbReference type="ARBA" id="ARBA00022475"/>
    </source>
</evidence>
<dbReference type="PROSITE" id="PS50887">
    <property type="entry name" value="GGDEF"/>
    <property type="match status" value="1"/>
</dbReference>
<dbReference type="GO" id="GO:0003676">
    <property type="term" value="F:nucleic acid binding"/>
    <property type="evidence" value="ECO:0007669"/>
    <property type="project" value="UniProtKB-UniRule"/>
</dbReference>
<feature type="binding site" evidence="7">
    <location>
        <position position="367"/>
    </location>
    <ligand>
        <name>Mn(2+)</name>
        <dbReference type="ChEBI" id="CHEBI:29035"/>
        <label>2</label>
    </ligand>
</feature>
<comment type="similarity">
    <text evidence="6">Belongs to the GdpP/PdeA phosphodiesterase family.</text>
</comment>
<dbReference type="Gene3D" id="3.30.450.20">
    <property type="entry name" value="PAS domain"/>
    <property type="match status" value="1"/>
</dbReference>
<evidence type="ECO:0000313" key="11">
    <source>
        <dbReference type="Proteomes" id="UP000014622"/>
    </source>
</evidence>
<keyword evidence="2 6" id="KW-1003">Cell membrane</keyword>
<keyword evidence="4 8" id="KW-1133">Transmembrane helix</keyword>
<dbReference type="Pfam" id="PF21370">
    <property type="entry name" value="PAS_GdpP"/>
    <property type="match status" value="1"/>
</dbReference>
<comment type="catalytic activity">
    <reaction evidence="6">
        <text>3',3'-c-di-AMP + H2O = 5'-O-phosphonoadenylyl-(3'-&gt;5')-adenosine + H(+)</text>
        <dbReference type="Rhea" id="RHEA:54420"/>
        <dbReference type="ChEBI" id="CHEBI:15377"/>
        <dbReference type="ChEBI" id="CHEBI:15378"/>
        <dbReference type="ChEBI" id="CHEBI:71500"/>
        <dbReference type="ChEBI" id="CHEBI:138171"/>
    </reaction>
</comment>
<feature type="binding site" evidence="7">
    <location>
        <position position="436"/>
    </location>
    <ligand>
        <name>Mn(2+)</name>
        <dbReference type="ChEBI" id="CHEBI:29035"/>
        <label>1</label>
    </ligand>
</feature>
<dbReference type="InterPro" id="IPR051319">
    <property type="entry name" value="Oligoribo/pAp-PDE_c-di-AMP_PDE"/>
</dbReference>
<dbReference type="SUPFAM" id="SSF64182">
    <property type="entry name" value="DHH phosphoesterases"/>
    <property type="match status" value="1"/>
</dbReference>
<dbReference type="InterPro" id="IPR000160">
    <property type="entry name" value="GGDEF_dom"/>
</dbReference>
<keyword evidence="7" id="KW-0464">Manganese</keyword>
<dbReference type="GO" id="GO:0005886">
    <property type="term" value="C:plasma membrane"/>
    <property type="evidence" value="ECO:0007669"/>
    <property type="project" value="UniProtKB-SubCell"/>
</dbReference>
<evidence type="ECO:0000256" key="7">
    <source>
        <dbReference type="PIRSR" id="PIRSR026583-50"/>
    </source>
</evidence>
<dbReference type="EC" id="3.1.4.-" evidence="6"/>
<comment type="function">
    <text evidence="6">Has phosphodiesterase (PDE) activity against cyclic-di-AMP (c-di-AMP).</text>
</comment>
<dbReference type="Gene3D" id="3.10.310.30">
    <property type="match status" value="1"/>
</dbReference>
<dbReference type="Pfam" id="PF02272">
    <property type="entry name" value="DHHA1"/>
    <property type="match status" value="1"/>
</dbReference>
<keyword evidence="7" id="KW-0479">Metal-binding</keyword>
<keyword evidence="6" id="KW-0378">Hydrolase</keyword>
<feature type="binding site" evidence="7">
    <location>
        <position position="361"/>
    </location>
    <ligand>
        <name>Mn(2+)</name>
        <dbReference type="ChEBI" id="CHEBI:29035"/>
        <label>1</label>
    </ligand>
</feature>
<protein>
    <recommendedName>
        <fullName evidence="6">Cyclic-di-AMP phosphodiesterase</fullName>
        <ecNumber evidence="6">3.1.4.-</ecNumber>
    </recommendedName>
</protein>
<dbReference type="Gene3D" id="3.90.1640.10">
    <property type="entry name" value="inorganic pyrophosphatase (n-terminal core)"/>
    <property type="match status" value="1"/>
</dbReference>
<accession>A0AB73ABH1</accession>
<feature type="binding site" evidence="7">
    <location>
        <position position="460"/>
    </location>
    <ligand>
        <name>Mn(2+)</name>
        <dbReference type="ChEBI" id="CHEBI:29035"/>
        <label>2</label>
    </ligand>
</feature>
<reference evidence="10 11" key="1">
    <citation type="submission" date="2013-06" db="EMBL/GenBank/DDBJ databases">
        <authorList>
            <person name="Weinstock G."/>
            <person name="Sodergren E."/>
            <person name="Lobos E.A."/>
            <person name="Fulton L."/>
            <person name="Fulton R."/>
            <person name="Courtney L."/>
            <person name="Fronick C."/>
            <person name="O'Laughlin M."/>
            <person name="Godfrey J."/>
            <person name="Wilson R.M."/>
            <person name="Miner T."/>
            <person name="Farmer C."/>
            <person name="Delehaunty K."/>
            <person name="Cordes M."/>
            <person name="Minx P."/>
            <person name="Tomlinson C."/>
            <person name="Chen J."/>
            <person name="Wollam A."/>
            <person name="Pepin K.H."/>
            <person name="Bhonagiri V."/>
            <person name="Zhang X."/>
            <person name="Warren W."/>
            <person name="Mitreva M."/>
            <person name="Mardis E.R."/>
            <person name="Wilson R.K."/>
        </authorList>
    </citation>
    <scope>NUCLEOTIDE SEQUENCE [LARGE SCALE GENOMIC DNA]</scope>
    <source>
        <strain evidence="10 11">SD2A-2</strain>
    </source>
</reference>
<gene>
    <name evidence="10" type="ORF">D356_00734</name>
</gene>
<evidence type="ECO:0000256" key="4">
    <source>
        <dbReference type="ARBA" id="ARBA00022989"/>
    </source>
</evidence>
<dbReference type="Proteomes" id="UP000014622">
    <property type="component" value="Unassembled WGS sequence"/>
</dbReference>
<sequence>MNDESYGKIKLVIYGRKIMENKNNHLSPKPLFLILFILIEVLVVLILPFRFVSASVILLMNLWGVRYWLKMKRWLTLNKREKIQQASTVAETNLAYVSEVMPVGVIAYQPSSQKIEWLNPLALKVKDQSGLTEEELLDTFFTAKEKKKNQVYLADKTFQFDMDTVKGVVYFNDITQNQLLKLHQANSQPVIGILSIDNYADAIDKLDDKEISYLNSFVTTLVSDWMNEYHVFFKRINAERFFFVAQMIDLKKMMDKKFDLLDRFRAEAEKQSSPITLSMGIAYGARSLDEIGGEAQNNLDVALVRGGDQVVVKEVKEGAKPVYYGGKSAKNVKRTRVRSRAMSTALRRIFDETGDVFIMGHKFPDMDALGSAFGVSCLARFNQKKAYIVINENEIIPDVERCLEEIHKHPELEMQLISPERAIELKKDEDLLVMVDYHKPSLSISQSLYEQFDKIVIIDHHRRGEEFPSKPLLTYIESSASSASELVSELIQYQSSKTNRLDRFEATLLLAGMVVDTNSFNVRTTARTFDVASYLRSCGADASLVQYLLSSDLATYLEISHLIAGSEYVTSDIVVAAGTDEKEYNSVIAAKTADTLLSMININAAFVITKRTDGLIGISARSTGTINVQIIMESLGGGGHFTNAATQLENTTVEETKQKLFAAIKENMNQIYDKE</sequence>
<dbReference type="FunFam" id="3.90.1640.10:FF:000002">
    <property type="entry name" value="Cyclic-di-AMP phosphodiesterase"/>
    <property type="match status" value="1"/>
</dbReference>
<dbReference type="EMBL" id="ATIT01000058">
    <property type="protein sequence ID" value="EPI14471.1"/>
    <property type="molecule type" value="Genomic_DNA"/>
</dbReference>
<dbReference type="AlphaFoldDB" id="A0AB73ABH1"/>
<evidence type="ECO:0000259" key="9">
    <source>
        <dbReference type="PROSITE" id="PS50887"/>
    </source>
</evidence>
<comment type="subcellular location">
    <subcellularLocation>
        <location evidence="1">Cell membrane</location>
        <topology evidence="1">Multi-pass membrane protein</topology>
    </subcellularLocation>
</comment>
<feature type="domain" description="GGDEF" evidence="9">
    <location>
        <begin position="187"/>
        <end position="315"/>
    </location>
</feature>
<feature type="binding site" evidence="7">
    <location>
        <position position="365"/>
    </location>
    <ligand>
        <name>Mn(2+)</name>
        <dbReference type="ChEBI" id="CHEBI:29035"/>
        <label>1</label>
    </ligand>
</feature>
<dbReference type="SMART" id="SM00267">
    <property type="entry name" value="GGDEF"/>
    <property type="match status" value="1"/>
</dbReference>
<proteinExistence type="inferred from homology"/>
<feature type="binding site" evidence="7">
    <location>
        <position position="516"/>
    </location>
    <ligand>
        <name>Mn(2+)</name>
        <dbReference type="ChEBI" id="CHEBI:29035"/>
        <label>2</label>
    </ligand>
</feature>
<dbReference type="GO" id="GO:0016787">
    <property type="term" value="F:hydrolase activity"/>
    <property type="evidence" value="ECO:0007669"/>
    <property type="project" value="UniProtKB-UniRule"/>
</dbReference>
<dbReference type="InterPro" id="IPR003156">
    <property type="entry name" value="DHHA1_dom"/>
</dbReference>
<dbReference type="InterPro" id="IPR001667">
    <property type="entry name" value="DDH_dom"/>
</dbReference>
<dbReference type="InterPro" id="IPR014528">
    <property type="entry name" value="GdpP/PdeA"/>
</dbReference>
<dbReference type="PANTHER" id="PTHR47618:SF2">
    <property type="entry name" value="CYCLIC-DI-AMP PHOSPHODIESTERASE GDPP"/>
    <property type="match status" value="1"/>
</dbReference>
<evidence type="ECO:0000256" key="5">
    <source>
        <dbReference type="ARBA" id="ARBA00023136"/>
    </source>
</evidence>
<evidence type="ECO:0000256" key="3">
    <source>
        <dbReference type="ARBA" id="ARBA00022692"/>
    </source>
</evidence>
<organism evidence="10 11">
    <name type="scientific">Enterococcus faecium SD2A-2</name>
    <dbReference type="NCBI Taxonomy" id="1244154"/>
    <lineage>
        <taxon>Bacteria</taxon>
        <taxon>Bacillati</taxon>
        <taxon>Bacillota</taxon>
        <taxon>Bacilli</taxon>
        <taxon>Lactobacillales</taxon>
        <taxon>Enterococcaceae</taxon>
        <taxon>Enterococcus</taxon>
    </lineage>
</organism>